<keyword evidence="6" id="KW-0508">mRNA splicing</keyword>
<comment type="subcellular location">
    <subcellularLocation>
        <location evidence="1">Nucleus</location>
    </subcellularLocation>
</comment>
<keyword evidence="4" id="KW-0747">Spliceosome</keyword>
<dbReference type="Pfam" id="PF22646">
    <property type="entry name" value="PPP2R1A-like_HEAT"/>
    <property type="match status" value="1"/>
</dbReference>
<dbReference type="GO" id="GO:0005681">
    <property type="term" value="C:spliceosomal complex"/>
    <property type="evidence" value="ECO:0007669"/>
    <property type="project" value="UniProtKB-KW"/>
</dbReference>
<keyword evidence="7" id="KW-0539">Nucleus</keyword>
<dbReference type="FunFam" id="1.25.10.10:FF:000073">
    <property type="entry name" value="Splicing factor 3b, subunit 1"/>
    <property type="match status" value="1"/>
</dbReference>
<dbReference type="Pfam" id="PF08920">
    <property type="entry name" value="SF3b1"/>
    <property type="match status" value="1"/>
</dbReference>
<dbReference type="InterPro" id="IPR015016">
    <property type="entry name" value="SF3b_su1"/>
</dbReference>
<evidence type="ECO:0000256" key="3">
    <source>
        <dbReference type="ARBA" id="ARBA00022664"/>
    </source>
</evidence>
<dbReference type="GO" id="GO:0000245">
    <property type="term" value="P:spliceosomal complex assembly"/>
    <property type="evidence" value="ECO:0007669"/>
    <property type="project" value="InterPro"/>
</dbReference>
<dbReference type="Gene3D" id="1.25.10.10">
    <property type="entry name" value="Leucine-rich Repeat Variant"/>
    <property type="match status" value="3"/>
</dbReference>
<dbReference type="OMA" id="LVMNYVW"/>
<evidence type="ECO:0000256" key="6">
    <source>
        <dbReference type="ARBA" id="ARBA00023187"/>
    </source>
</evidence>
<evidence type="ECO:0000256" key="4">
    <source>
        <dbReference type="ARBA" id="ARBA00022728"/>
    </source>
</evidence>
<keyword evidence="5" id="KW-0677">Repeat</keyword>
<evidence type="ECO:0000313" key="11">
    <source>
        <dbReference type="EMBL" id="KRX10526.1"/>
    </source>
</evidence>
<dbReference type="FunFam" id="1.25.10.10:FF:000069">
    <property type="entry name" value="Splicing factor 3B subunit 1"/>
    <property type="match status" value="1"/>
</dbReference>
<feature type="compositionally biased region" description="Basic and acidic residues" evidence="8">
    <location>
        <begin position="102"/>
        <end position="122"/>
    </location>
</feature>
<feature type="region of interest" description="Disordered" evidence="8">
    <location>
        <begin position="1"/>
        <end position="240"/>
    </location>
</feature>
<feature type="compositionally biased region" description="Polar residues" evidence="8">
    <location>
        <begin position="205"/>
        <end position="218"/>
    </location>
</feature>
<dbReference type="Pfam" id="PF13513">
    <property type="entry name" value="HEAT_EZ"/>
    <property type="match status" value="1"/>
</dbReference>
<dbReference type="PANTHER" id="PTHR12097">
    <property type="entry name" value="SPLICING FACTOR 3B, SUBUNIT 1-RELATED"/>
    <property type="match status" value="1"/>
</dbReference>
<feature type="compositionally biased region" description="Polar residues" evidence="8">
    <location>
        <begin position="127"/>
        <end position="141"/>
    </location>
</feature>
<feature type="compositionally biased region" description="Basic and acidic residues" evidence="8">
    <location>
        <begin position="58"/>
        <end position="68"/>
    </location>
</feature>
<sequence>MANKESNYSRYVVDEEDNLPGQKTQKKVKTDYSKIIEETKLQGEDENESEILPQQKQRVIDTETDYQKRKYNQRLSPEKEDRSYRDRMKEQLVESDSAQLKNELEKLQKQQKEEGKFKEPSKASKPSKFTATMQQPQSGHSTEAEWDDATKQTPKLGGNKWDTPSHRAGIESETPKSVRARRRWDATPSQETPSRKIGSKFGETPTPSIYQNLQTPGTVNRFGETPGSKRMGNVRWDDKTPVYQGGQIAETPKGYAGMTPSAQTPQNFQNMTAEDFQKMRIERDIDYRNRPLSDEELDQMLPGTSDGYEIMKVPESYIPALNPATKLLQLQQTPSMQTPSMYNMPSDTPLRMDVPGTPSQGLPGLKPEDYKSFASLLQDVNEGELTEGERKERKILMLLLKIKNGTPQQRKSAMRQITQNARELGAGPLFNQILPLLMEPSLEVQERHLLVKVIDRILYKLDELVKPYVQKVLVVIEPLLIDEDYYARVEGREIISNLAKAAGLATMITKMRPDIDHQDEYVRNTTARAFAVVAQALGIPALLPFLKAVCQTKKNWQARHTGIKIVQQISILMGCAILPHLKGLVEIIEHGLEDEQPKVKTITALALAALAEAATPYGIEAFDTVLYPLWNGIQYHRGKSLGAFLKAIGYIIPLMDTENALEYTRFVMPVLIREFTNQEEEMKKVVLKVVKQCVSCPGVDANYVRTNIVDSFFRDFWVKRMAQDKRNYKQLIDTTIEIATKIGGAQVVQMIVHHLKDDNEAFRKMVMETLEKVVAGLGVSDIDVKLEQQIMDGIISAFHVQGISDDSQVMLNGFGTVVNSLGLRAKPYFSQISAIIQWRLNNKSARVRQQAADLVARIALCAKNCGEESRLEKLSTRLYECLGEEYPEVLGSILGGLKAIVNVLGMNQMKPPIKDLLPSLTPILKNRHEKVQENTIDLVGRIADRGAEHVSPKEWMRICFDLLDLLKAHKKGIRRATVNTFGYIAKAIGPQDVLVTLLNNLKVQERQLRVCTTVAIAIVAETCGPYTVLPALMNEYRVQELNVQNGVLKSLSFMFEYIGEVAKDYIYSIITLLEDALTDRDLVHRQTAATTIKHLALGVQGFGCEDALTNLLNYIFPNIFETSPHVVNAITDAIDAMRVSLGPGIILLYLLQGMFHPARRVRQVYWRLYNMLYVGNQDSLVAYYPELDPDPKSFNDYKRYELYNML</sequence>
<evidence type="ECO:0000313" key="12">
    <source>
        <dbReference type="Proteomes" id="UP000054937"/>
    </source>
</evidence>
<evidence type="ECO:0000256" key="2">
    <source>
        <dbReference type="ARBA" id="ARBA00005754"/>
    </source>
</evidence>
<feature type="domain" description="Phosphatase PP2A regulatory subunit A/Splicing factor 3B subunit 1-like HEAT repeat" evidence="10">
    <location>
        <begin position="986"/>
        <end position="1064"/>
    </location>
</feature>
<feature type="domain" description="Splicing factor 3B subunit 1" evidence="9">
    <location>
        <begin position="179"/>
        <end position="347"/>
    </location>
</feature>
<feature type="compositionally biased region" description="Basic and acidic residues" evidence="8">
    <location>
        <begin position="76"/>
        <end position="92"/>
    </location>
</feature>
<dbReference type="FunCoup" id="A0A0V0R7N8">
    <property type="interactions" value="518"/>
</dbReference>
<dbReference type="GO" id="GO:0003729">
    <property type="term" value="F:mRNA binding"/>
    <property type="evidence" value="ECO:0007669"/>
    <property type="project" value="InterPro"/>
</dbReference>
<dbReference type="InterPro" id="IPR011989">
    <property type="entry name" value="ARM-like"/>
</dbReference>
<dbReference type="AlphaFoldDB" id="A0A0V0R7N8"/>
<dbReference type="Proteomes" id="UP000054937">
    <property type="component" value="Unassembled WGS sequence"/>
</dbReference>
<evidence type="ECO:0000259" key="10">
    <source>
        <dbReference type="Pfam" id="PF22646"/>
    </source>
</evidence>
<gene>
    <name evidence="11" type="ORF">PPERSA_01538</name>
</gene>
<organism evidence="11 12">
    <name type="scientific">Pseudocohnilembus persalinus</name>
    <name type="common">Ciliate</name>
    <dbReference type="NCBI Taxonomy" id="266149"/>
    <lineage>
        <taxon>Eukaryota</taxon>
        <taxon>Sar</taxon>
        <taxon>Alveolata</taxon>
        <taxon>Ciliophora</taxon>
        <taxon>Intramacronucleata</taxon>
        <taxon>Oligohymenophorea</taxon>
        <taxon>Scuticociliatia</taxon>
        <taxon>Philasterida</taxon>
        <taxon>Pseudocohnilembidae</taxon>
        <taxon>Pseudocohnilembus</taxon>
    </lineage>
</organism>
<feature type="compositionally biased region" description="Basic and acidic residues" evidence="8">
    <location>
        <begin position="163"/>
        <end position="176"/>
    </location>
</feature>
<evidence type="ECO:0000256" key="8">
    <source>
        <dbReference type="SAM" id="MobiDB-lite"/>
    </source>
</evidence>
<evidence type="ECO:0000256" key="1">
    <source>
        <dbReference type="ARBA" id="ARBA00004123"/>
    </source>
</evidence>
<dbReference type="InterPro" id="IPR038737">
    <property type="entry name" value="SF3b_su1-like"/>
</dbReference>
<accession>A0A0V0R7N8</accession>
<keyword evidence="3" id="KW-0507">mRNA processing</keyword>
<proteinExistence type="inferred from homology"/>
<comment type="similarity">
    <text evidence="2">Belongs to the SF3B1 family.</text>
</comment>
<dbReference type="InterPro" id="IPR016024">
    <property type="entry name" value="ARM-type_fold"/>
</dbReference>
<dbReference type="InterPro" id="IPR054573">
    <property type="entry name" value="PP2A/SF3B1-like_HEAT"/>
</dbReference>
<comment type="caution">
    <text evidence="11">The sequence shown here is derived from an EMBL/GenBank/DDBJ whole genome shotgun (WGS) entry which is preliminary data.</text>
</comment>
<dbReference type="SUPFAM" id="SSF48371">
    <property type="entry name" value="ARM repeat"/>
    <property type="match status" value="1"/>
</dbReference>
<dbReference type="EMBL" id="LDAU01000026">
    <property type="protein sequence ID" value="KRX10526.1"/>
    <property type="molecule type" value="Genomic_DNA"/>
</dbReference>
<evidence type="ECO:0000256" key="7">
    <source>
        <dbReference type="ARBA" id="ARBA00023242"/>
    </source>
</evidence>
<name>A0A0V0R7N8_PSEPJ</name>
<feature type="compositionally biased region" description="Basic and acidic residues" evidence="8">
    <location>
        <begin position="28"/>
        <end position="43"/>
    </location>
</feature>
<reference evidence="11 12" key="1">
    <citation type="journal article" date="2015" name="Sci. Rep.">
        <title>Genome of the facultative scuticociliatosis pathogen Pseudocohnilembus persalinus provides insight into its virulence through horizontal gene transfer.</title>
        <authorList>
            <person name="Xiong J."/>
            <person name="Wang G."/>
            <person name="Cheng J."/>
            <person name="Tian M."/>
            <person name="Pan X."/>
            <person name="Warren A."/>
            <person name="Jiang C."/>
            <person name="Yuan D."/>
            <person name="Miao W."/>
        </authorList>
    </citation>
    <scope>NUCLEOTIDE SEQUENCE [LARGE SCALE GENOMIC DNA]</scope>
    <source>
        <strain evidence="11">36N120E</strain>
    </source>
</reference>
<dbReference type="FunFam" id="1.25.10.10:FF:000066">
    <property type="entry name" value="Splicing factor 3B subunit 1"/>
    <property type="match status" value="1"/>
</dbReference>
<dbReference type="InParanoid" id="A0A0V0R7N8"/>
<keyword evidence="12" id="KW-1185">Reference proteome</keyword>
<protein>
    <submittedName>
        <fullName evidence="11">Armadillo-type fold</fullName>
    </submittedName>
</protein>
<evidence type="ECO:0000256" key="5">
    <source>
        <dbReference type="ARBA" id="ARBA00022737"/>
    </source>
</evidence>
<dbReference type="OrthoDB" id="306983at2759"/>
<evidence type="ECO:0000259" key="9">
    <source>
        <dbReference type="Pfam" id="PF08920"/>
    </source>
</evidence>